<comment type="subcellular location">
    <subcellularLocation>
        <location evidence="1">Cytoplasm</location>
        <location evidence="1">Myofibril</location>
    </subcellularLocation>
</comment>
<evidence type="ECO:0000256" key="3">
    <source>
        <dbReference type="ARBA" id="ARBA00018623"/>
    </source>
</evidence>
<evidence type="ECO:0000256" key="10">
    <source>
        <dbReference type="ARBA" id="ARBA00049580"/>
    </source>
</evidence>
<dbReference type="InterPro" id="IPR002928">
    <property type="entry name" value="Myosin_tail"/>
</dbReference>
<feature type="domain" description="Myosin tail" evidence="12">
    <location>
        <begin position="8"/>
        <end position="104"/>
    </location>
</feature>
<evidence type="ECO:0000256" key="8">
    <source>
        <dbReference type="ARBA" id="ARBA00023175"/>
    </source>
</evidence>
<comment type="function">
    <text evidence="10">Paramyosin is a major structural component of many thick filaments isolated from invertebrate muscles.</text>
</comment>
<evidence type="ECO:0000259" key="12">
    <source>
        <dbReference type="Pfam" id="PF01576"/>
    </source>
</evidence>
<dbReference type="GO" id="GO:0030016">
    <property type="term" value="C:myofibril"/>
    <property type="evidence" value="ECO:0007669"/>
    <property type="project" value="UniProtKB-SubCell"/>
</dbReference>
<evidence type="ECO:0000256" key="5">
    <source>
        <dbReference type="ARBA" id="ARBA00022490"/>
    </source>
</evidence>
<evidence type="ECO:0000313" key="13">
    <source>
        <dbReference type="EMBL" id="VDK28033.1"/>
    </source>
</evidence>
<organism evidence="15">
    <name type="scientific">Anisakis simplex</name>
    <name type="common">Herring worm</name>
    <dbReference type="NCBI Taxonomy" id="6269"/>
    <lineage>
        <taxon>Eukaryota</taxon>
        <taxon>Metazoa</taxon>
        <taxon>Ecdysozoa</taxon>
        <taxon>Nematoda</taxon>
        <taxon>Chromadorea</taxon>
        <taxon>Rhabditida</taxon>
        <taxon>Spirurina</taxon>
        <taxon>Ascaridomorpha</taxon>
        <taxon>Ascaridoidea</taxon>
        <taxon>Anisakidae</taxon>
        <taxon>Anisakis</taxon>
        <taxon>Anisakis simplex complex</taxon>
    </lineage>
</organism>
<keyword evidence="5" id="KW-0963">Cytoplasm</keyword>
<dbReference type="AlphaFoldDB" id="A0A0M3JHK8"/>
<comment type="similarity">
    <text evidence="2">Belongs to the paramyosin family.</text>
</comment>
<evidence type="ECO:0000256" key="9">
    <source>
        <dbReference type="ARBA" id="ARBA00023179"/>
    </source>
</evidence>
<evidence type="ECO:0000256" key="2">
    <source>
        <dbReference type="ARBA" id="ARBA00008447"/>
    </source>
</evidence>
<dbReference type="SUPFAM" id="SSF90257">
    <property type="entry name" value="Myosin rod fragments"/>
    <property type="match status" value="1"/>
</dbReference>
<sequence>MHFCSKLNRFNHQAQVEEAEQAAMKGSKKVIAKLEQRMRALESELEGDQRRYQEASKNVTKVERMVRELQFQVEEDKKNFERMQDLVDKLQGKIKTQKKQLDEAVSCRLPFGLNFQRTIALSTDAWTLKIDCRNIRIMN</sequence>
<proteinExistence type="inferred from homology"/>
<dbReference type="Gene3D" id="1.20.5.340">
    <property type="match status" value="1"/>
</dbReference>
<dbReference type="Pfam" id="PF01576">
    <property type="entry name" value="Myosin_tail_1"/>
    <property type="match status" value="1"/>
</dbReference>
<reference evidence="15" key="1">
    <citation type="submission" date="2017-02" db="UniProtKB">
        <authorList>
            <consortium name="WormBaseParasite"/>
        </authorList>
    </citation>
    <scope>IDENTIFICATION</scope>
</reference>
<accession>A0A0M3JHK8</accession>
<evidence type="ECO:0000256" key="7">
    <source>
        <dbReference type="ARBA" id="ARBA00023123"/>
    </source>
</evidence>
<evidence type="ECO:0000256" key="6">
    <source>
        <dbReference type="ARBA" id="ARBA00023054"/>
    </source>
</evidence>
<evidence type="ECO:0000256" key="11">
    <source>
        <dbReference type="SAM" id="Coils"/>
    </source>
</evidence>
<dbReference type="GO" id="GO:0016459">
    <property type="term" value="C:myosin complex"/>
    <property type="evidence" value="ECO:0007669"/>
    <property type="project" value="InterPro"/>
</dbReference>
<dbReference type="PANTHER" id="PTHR46349:SF6">
    <property type="entry name" value="MYOSIN-6-LIKE"/>
    <property type="match status" value="1"/>
</dbReference>
<reference evidence="13 14" key="2">
    <citation type="submission" date="2018-11" db="EMBL/GenBank/DDBJ databases">
        <authorList>
            <consortium name="Pathogen Informatics"/>
        </authorList>
    </citation>
    <scope>NUCLEOTIDE SEQUENCE [LARGE SCALE GENOMIC DNA]</scope>
</reference>
<protein>
    <recommendedName>
        <fullName evidence="3">Paramyosin</fullName>
    </recommendedName>
</protein>
<dbReference type="WBParaSite" id="ASIM_0000712201-mRNA-1">
    <property type="protein sequence ID" value="ASIM_0000712201-mRNA-1"/>
    <property type="gene ID" value="ASIM_0000712201"/>
</dbReference>
<evidence type="ECO:0000313" key="15">
    <source>
        <dbReference type="WBParaSite" id="ASIM_0000712201-mRNA-1"/>
    </source>
</evidence>
<evidence type="ECO:0000313" key="14">
    <source>
        <dbReference type="Proteomes" id="UP000267096"/>
    </source>
</evidence>
<evidence type="ECO:0000256" key="1">
    <source>
        <dbReference type="ARBA" id="ARBA00004657"/>
    </source>
</evidence>
<dbReference type="EMBL" id="UYRR01015733">
    <property type="protein sequence ID" value="VDK28033.1"/>
    <property type="molecule type" value="Genomic_DNA"/>
</dbReference>
<dbReference type="Proteomes" id="UP000267096">
    <property type="component" value="Unassembled WGS sequence"/>
</dbReference>
<keyword evidence="7" id="KW-0518">Myosin</keyword>
<dbReference type="OrthoDB" id="2018427at2759"/>
<keyword evidence="14" id="KW-1185">Reference proteome</keyword>
<gene>
    <name evidence="13" type="ORF">ASIM_LOCUS6891</name>
</gene>
<keyword evidence="6 11" id="KW-0175">Coiled coil</keyword>
<feature type="coiled-coil region" evidence="11">
    <location>
        <begin position="24"/>
        <end position="100"/>
    </location>
</feature>
<keyword evidence="9" id="KW-0514">Muscle protein</keyword>
<keyword evidence="8" id="KW-0505">Motor protein</keyword>
<keyword evidence="4" id="KW-0787">Thick filament</keyword>
<dbReference type="PANTHER" id="PTHR46349">
    <property type="entry name" value="CINGULIN-LIKE PROTEIN 1-RELATED"/>
    <property type="match status" value="1"/>
</dbReference>
<evidence type="ECO:0000256" key="4">
    <source>
        <dbReference type="ARBA" id="ARBA00022433"/>
    </source>
</evidence>
<name>A0A0M3JHK8_ANISI</name>
<dbReference type="GO" id="GO:0032982">
    <property type="term" value="C:myosin filament"/>
    <property type="evidence" value="ECO:0007669"/>
    <property type="project" value="UniProtKB-KW"/>
</dbReference>